<keyword evidence="1" id="KW-0812">Transmembrane</keyword>
<evidence type="ECO:0000256" key="1">
    <source>
        <dbReference type="SAM" id="Phobius"/>
    </source>
</evidence>
<dbReference type="EMBL" id="JBJKBG010000003">
    <property type="protein sequence ID" value="KAL3744487.1"/>
    <property type="molecule type" value="Genomic_DNA"/>
</dbReference>
<organism evidence="2 3">
    <name type="scientific">Eucalyptus globulus</name>
    <name type="common">Tasmanian blue gum</name>
    <dbReference type="NCBI Taxonomy" id="34317"/>
    <lineage>
        <taxon>Eukaryota</taxon>
        <taxon>Viridiplantae</taxon>
        <taxon>Streptophyta</taxon>
        <taxon>Embryophyta</taxon>
        <taxon>Tracheophyta</taxon>
        <taxon>Spermatophyta</taxon>
        <taxon>Magnoliopsida</taxon>
        <taxon>eudicotyledons</taxon>
        <taxon>Gunneridae</taxon>
        <taxon>Pentapetalae</taxon>
        <taxon>rosids</taxon>
        <taxon>malvids</taxon>
        <taxon>Myrtales</taxon>
        <taxon>Myrtaceae</taxon>
        <taxon>Myrtoideae</taxon>
        <taxon>Eucalypteae</taxon>
        <taxon>Eucalyptus</taxon>
    </lineage>
</organism>
<keyword evidence="1" id="KW-0472">Membrane</keyword>
<protein>
    <submittedName>
        <fullName evidence="2">Uncharacterized protein</fullName>
    </submittedName>
</protein>
<evidence type="ECO:0000313" key="2">
    <source>
        <dbReference type="EMBL" id="KAL3744487.1"/>
    </source>
</evidence>
<name>A0ABD3L3S8_EUCGL</name>
<sequence>MMKLLQLLERGFFPLVHTLGVFIVVLSIANLVTPIIGVRKQATMMDTNVKSQTKGPTQLAVKLLEDDGLLQGLKGAISVVEVGVLEGDGWVYGDVLAKLIEATEEVMVLGVAGGGSIGGNGEYGEQGERV</sequence>
<comment type="caution">
    <text evidence="2">The sequence shown here is derived from an EMBL/GenBank/DDBJ whole genome shotgun (WGS) entry which is preliminary data.</text>
</comment>
<evidence type="ECO:0000313" key="3">
    <source>
        <dbReference type="Proteomes" id="UP001634007"/>
    </source>
</evidence>
<reference evidence="2 3" key="1">
    <citation type="submission" date="2024-11" db="EMBL/GenBank/DDBJ databases">
        <title>Chromosome-level genome assembly of Eucalyptus globulus Labill. provides insights into its genome evolution.</title>
        <authorList>
            <person name="Li X."/>
        </authorList>
    </citation>
    <scope>NUCLEOTIDE SEQUENCE [LARGE SCALE GENOMIC DNA]</scope>
    <source>
        <strain evidence="2">CL2024</strain>
        <tissue evidence="2">Fresh tender leaves</tissue>
    </source>
</reference>
<gene>
    <name evidence="2" type="ORF">ACJRO7_013710</name>
</gene>
<keyword evidence="1" id="KW-1133">Transmembrane helix</keyword>
<feature type="transmembrane region" description="Helical" evidence="1">
    <location>
        <begin position="12"/>
        <end position="36"/>
    </location>
</feature>
<keyword evidence="3" id="KW-1185">Reference proteome</keyword>
<dbReference type="AlphaFoldDB" id="A0ABD3L3S8"/>
<proteinExistence type="predicted"/>
<dbReference type="Proteomes" id="UP001634007">
    <property type="component" value="Unassembled WGS sequence"/>
</dbReference>
<accession>A0ABD3L3S8</accession>